<dbReference type="PROSITE" id="PS51257">
    <property type="entry name" value="PROKAR_LIPOPROTEIN"/>
    <property type="match status" value="1"/>
</dbReference>
<feature type="transmembrane region" description="Helical" evidence="1">
    <location>
        <begin position="111"/>
        <end position="132"/>
    </location>
</feature>
<evidence type="ECO:0000313" key="3">
    <source>
        <dbReference type="EMBL" id="VFT90349.1"/>
    </source>
</evidence>
<sequence>MEMNWYRTGGTGGIYLAHQLIMTGCAFATIAAMGYLLAILHYDFIDDARMSLMRPLFCVFQILLAVMLFLATFLGMTEPIRWLGMIGHFRGSGVFVMYLGAITVLHLDNMVGLVVGLACVGVGFFFVLYGQFWRERSSVYYKPLV</sequence>
<proteinExistence type="predicted"/>
<gene>
    <name evidence="3" type="primary">Aste57867_13511</name>
    <name evidence="2" type="ORF">As57867_013461</name>
    <name evidence="3" type="ORF">ASTE57867_13511</name>
</gene>
<dbReference type="EMBL" id="CAADRA010005479">
    <property type="protein sequence ID" value="VFT90349.1"/>
    <property type="molecule type" value="Genomic_DNA"/>
</dbReference>
<feature type="transmembrane region" description="Helical" evidence="1">
    <location>
        <begin position="20"/>
        <end position="44"/>
    </location>
</feature>
<accession>A0A485KYV0</accession>
<dbReference type="Proteomes" id="UP000332933">
    <property type="component" value="Unassembled WGS sequence"/>
</dbReference>
<name>A0A485KYV0_9STRA</name>
<keyword evidence="4" id="KW-1185">Reference proteome</keyword>
<keyword evidence="1" id="KW-0812">Transmembrane</keyword>
<dbReference type="EMBL" id="VJMH01005458">
    <property type="protein sequence ID" value="KAF0695689.1"/>
    <property type="molecule type" value="Genomic_DNA"/>
</dbReference>
<protein>
    <submittedName>
        <fullName evidence="3">Aste57867_13511 protein</fullName>
    </submittedName>
</protein>
<dbReference type="OrthoDB" id="74370at2759"/>
<evidence type="ECO:0000256" key="1">
    <source>
        <dbReference type="SAM" id="Phobius"/>
    </source>
</evidence>
<keyword evidence="1" id="KW-0472">Membrane</keyword>
<dbReference type="AlphaFoldDB" id="A0A485KYV0"/>
<evidence type="ECO:0000313" key="2">
    <source>
        <dbReference type="EMBL" id="KAF0695689.1"/>
    </source>
</evidence>
<reference evidence="2" key="2">
    <citation type="submission" date="2019-06" db="EMBL/GenBank/DDBJ databases">
        <title>Genomics analysis of Aphanomyces spp. identifies a new class of oomycete effector associated with host adaptation.</title>
        <authorList>
            <person name="Gaulin E."/>
        </authorList>
    </citation>
    <scope>NUCLEOTIDE SEQUENCE</scope>
    <source>
        <strain evidence="2">CBS 578.67</strain>
    </source>
</reference>
<feature type="transmembrane region" description="Helical" evidence="1">
    <location>
        <begin position="56"/>
        <end position="76"/>
    </location>
</feature>
<evidence type="ECO:0000313" key="4">
    <source>
        <dbReference type="Proteomes" id="UP000332933"/>
    </source>
</evidence>
<organism evidence="3 4">
    <name type="scientific">Aphanomyces stellatus</name>
    <dbReference type="NCBI Taxonomy" id="120398"/>
    <lineage>
        <taxon>Eukaryota</taxon>
        <taxon>Sar</taxon>
        <taxon>Stramenopiles</taxon>
        <taxon>Oomycota</taxon>
        <taxon>Saprolegniomycetes</taxon>
        <taxon>Saprolegniales</taxon>
        <taxon>Verrucalvaceae</taxon>
        <taxon>Aphanomyces</taxon>
    </lineage>
</organism>
<reference evidence="3 4" key="1">
    <citation type="submission" date="2019-03" db="EMBL/GenBank/DDBJ databases">
        <authorList>
            <person name="Gaulin E."/>
            <person name="Dumas B."/>
        </authorList>
    </citation>
    <scope>NUCLEOTIDE SEQUENCE [LARGE SCALE GENOMIC DNA]</scope>
    <source>
        <strain evidence="3">CBS 568.67</strain>
    </source>
</reference>
<keyword evidence="1" id="KW-1133">Transmembrane helix</keyword>
<feature type="transmembrane region" description="Helical" evidence="1">
    <location>
        <begin position="82"/>
        <end position="104"/>
    </location>
</feature>